<protein>
    <submittedName>
        <fullName evidence="2">Uncharacterized protein</fullName>
    </submittedName>
</protein>
<name>A0A8C6ZTD9_NOTPE</name>
<feature type="region of interest" description="Disordered" evidence="1">
    <location>
        <begin position="1"/>
        <end position="63"/>
    </location>
</feature>
<keyword evidence="3" id="KW-1185">Reference proteome</keyword>
<dbReference type="Proteomes" id="UP000694420">
    <property type="component" value="Unplaced"/>
</dbReference>
<accession>A0A8C6ZTD9</accession>
<reference evidence="2" key="1">
    <citation type="submission" date="2025-08" db="UniProtKB">
        <authorList>
            <consortium name="Ensembl"/>
        </authorList>
    </citation>
    <scope>IDENTIFICATION</scope>
</reference>
<proteinExistence type="predicted"/>
<dbReference type="Ensembl" id="ENSNPET00000021000.1">
    <property type="protein sequence ID" value="ENSNPEP00000020482.1"/>
    <property type="gene ID" value="ENSNPEG00000015222.1"/>
</dbReference>
<evidence type="ECO:0000256" key="1">
    <source>
        <dbReference type="SAM" id="MobiDB-lite"/>
    </source>
</evidence>
<sequence length="88" mass="9199">MPCSAPTNTTTSQTPLQPGQQKDTLILRQTDRASRGHPLGIAHCSPELLGSSDPAGSASPVAGTTGAPIIYLRKSCQQQLGFWLKALA</sequence>
<feature type="compositionally biased region" description="Polar residues" evidence="1">
    <location>
        <begin position="1"/>
        <end position="23"/>
    </location>
</feature>
<reference evidence="2" key="2">
    <citation type="submission" date="2025-09" db="UniProtKB">
        <authorList>
            <consortium name="Ensembl"/>
        </authorList>
    </citation>
    <scope>IDENTIFICATION</scope>
</reference>
<evidence type="ECO:0000313" key="2">
    <source>
        <dbReference type="Ensembl" id="ENSNPEP00000020482.1"/>
    </source>
</evidence>
<organism evidence="2 3">
    <name type="scientific">Nothoprocta perdicaria</name>
    <name type="common">Chilean tinamou</name>
    <name type="synonym">Crypturus perdicarius</name>
    <dbReference type="NCBI Taxonomy" id="30464"/>
    <lineage>
        <taxon>Eukaryota</taxon>
        <taxon>Metazoa</taxon>
        <taxon>Chordata</taxon>
        <taxon>Craniata</taxon>
        <taxon>Vertebrata</taxon>
        <taxon>Euteleostomi</taxon>
        <taxon>Archelosauria</taxon>
        <taxon>Archosauria</taxon>
        <taxon>Dinosauria</taxon>
        <taxon>Saurischia</taxon>
        <taxon>Theropoda</taxon>
        <taxon>Coelurosauria</taxon>
        <taxon>Aves</taxon>
        <taxon>Palaeognathae</taxon>
        <taxon>Tinamiformes</taxon>
        <taxon>Tinamidae</taxon>
        <taxon>Nothoprocta</taxon>
    </lineage>
</organism>
<evidence type="ECO:0000313" key="3">
    <source>
        <dbReference type="Proteomes" id="UP000694420"/>
    </source>
</evidence>
<dbReference type="AlphaFoldDB" id="A0A8C6ZTD9"/>